<proteinExistence type="predicted"/>
<dbReference type="CDD" id="cd21510">
    <property type="entry name" value="agarase_cat"/>
    <property type="match status" value="1"/>
</dbReference>
<evidence type="ECO:0000256" key="1">
    <source>
        <dbReference type="ARBA" id="ARBA00022729"/>
    </source>
</evidence>
<evidence type="ECO:0000259" key="5">
    <source>
        <dbReference type="Pfam" id="PF18962"/>
    </source>
</evidence>
<feature type="chain" id="PRO_5046325373" evidence="2">
    <location>
        <begin position="20"/>
        <end position="884"/>
    </location>
</feature>
<dbReference type="EMBL" id="JABBHF010000007">
    <property type="protein sequence ID" value="NMH88520.1"/>
    <property type="molecule type" value="Genomic_DNA"/>
</dbReference>
<name>A0ABX1RZV6_9FLAO</name>
<dbReference type="SUPFAM" id="SSF51445">
    <property type="entry name" value="(Trans)glycosidases"/>
    <property type="match status" value="1"/>
</dbReference>
<evidence type="ECO:0000313" key="6">
    <source>
        <dbReference type="EMBL" id="NMH88520.1"/>
    </source>
</evidence>
<dbReference type="InterPro" id="IPR041224">
    <property type="entry name" value="BPA_C"/>
</dbReference>
<dbReference type="InterPro" id="IPR026444">
    <property type="entry name" value="Secre_tail"/>
</dbReference>
<feature type="domain" description="Beta-porphyranase A C-terminal" evidence="3">
    <location>
        <begin position="539"/>
        <end position="634"/>
    </location>
</feature>
<dbReference type="Gene3D" id="3.20.20.80">
    <property type="entry name" value="Glycosidases"/>
    <property type="match status" value="1"/>
</dbReference>
<feature type="signal peptide" evidence="2">
    <location>
        <begin position="1"/>
        <end position="19"/>
    </location>
</feature>
<dbReference type="RefSeq" id="WP_169674459.1">
    <property type="nucleotide sequence ID" value="NZ_JABBHF010000007.1"/>
</dbReference>
<protein>
    <submittedName>
        <fullName evidence="6">T9SS type A sorting domain-containing protein</fullName>
    </submittedName>
</protein>
<keyword evidence="7" id="KW-1185">Reference proteome</keyword>
<comment type="caution">
    <text evidence="6">The sequence shown here is derived from an EMBL/GenBank/DDBJ whole genome shotgun (WGS) entry which is preliminary data.</text>
</comment>
<evidence type="ECO:0000256" key="2">
    <source>
        <dbReference type="SAM" id="SignalP"/>
    </source>
</evidence>
<dbReference type="Proteomes" id="UP000746690">
    <property type="component" value="Unassembled WGS sequence"/>
</dbReference>
<dbReference type="InterPro" id="IPR017853">
    <property type="entry name" value="GH"/>
</dbReference>
<dbReference type="InterPro" id="IPR040527">
    <property type="entry name" value="Beta-sand_Porphyrn"/>
</dbReference>
<dbReference type="Gene3D" id="2.60.120.1200">
    <property type="match status" value="1"/>
</dbReference>
<keyword evidence="1 2" id="KW-0732">Signal</keyword>
<evidence type="ECO:0000259" key="3">
    <source>
        <dbReference type="Pfam" id="PF18040"/>
    </source>
</evidence>
<evidence type="ECO:0000313" key="7">
    <source>
        <dbReference type="Proteomes" id="UP000746690"/>
    </source>
</evidence>
<dbReference type="NCBIfam" id="TIGR04183">
    <property type="entry name" value="Por_Secre_tail"/>
    <property type="match status" value="1"/>
</dbReference>
<organism evidence="6 7">
    <name type="scientific">Flavivirga algicola</name>
    <dbReference type="NCBI Taxonomy" id="2729136"/>
    <lineage>
        <taxon>Bacteria</taxon>
        <taxon>Pseudomonadati</taxon>
        <taxon>Bacteroidota</taxon>
        <taxon>Flavobacteriia</taxon>
        <taxon>Flavobacteriales</taxon>
        <taxon>Flavobacteriaceae</taxon>
        <taxon>Flavivirga</taxon>
    </lineage>
</organism>
<feature type="domain" description="Porphyranase beta-sandwich" evidence="4">
    <location>
        <begin position="427"/>
        <end position="530"/>
    </location>
</feature>
<dbReference type="Pfam" id="PF18206">
    <property type="entry name" value="Porphyrn_cat_1"/>
    <property type="match status" value="1"/>
</dbReference>
<gene>
    <name evidence="6" type="ORF">HHX25_13485</name>
</gene>
<reference evidence="6 7" key="1">
    <citation type="submission" date="2020-04" db="EMBL/GenBank/DDBJ databases">
        <title>A Flavivirga sp. nov.</title>
        <authorList>
            <person name="Sun X."/>
        </authorList>
    </citation>
    <scope>NUCLEOTIDE SEQUENCE [LARGE SCALE GENOMIC DNA]</scope>
    <source>
        <strain evidence="6 7">Y03</strain>
    </source>
</reference>
<dbReference type="Pfam" id="PF18962">
    <property type="entry name" value="Por_Secre_tail"/>
    <property type="match status" value="1"/>
</dbReference>
<dbReference type="Pfam" id="PF18040">
    <property type="entry name" value="BPA_C"/>
    <property type="match status" value="1"/>
</dbReference>
<feature type="domain" description="Secretion system C-terminal sorting" evidence="5">
    <location>
        <begin position="809"/>
        <end position="881"/>
    </location>
</feature>
<accession>A0ABX1RZV6</accession>
<sequence length="884" mass="99669">MRHILNLIFIVAFIGSLKAQTVTVDINLNVKHQSGNVSEFERSKFITVHSTLGDRDWDSDAQRKQFLNDFDVYLGRDNGSLPWFYSQTGEDPAKPGWPSITQMQIEGDKQKQNYANGTSMHELEFRAQNVMIGGQPILYPTGNRVIDPTTNNSQTYTPALDDFEPLAEYYAQSLLLRYGTGGTTGQPKPSMVEVMNEPFVHADDIPTTRAKISELHNVVAKRIHELSPETLVGGYTAAHPSFEAGDFNLWKNNWKLFMDIAGENMDFFSVHLYDFLGNNDNGNPQYRSGSNVEAILDMISAYSFIKFGEVKPLNISEYGAFYPGTAGPYSRELDWANVRSFSSMQMQLLERQQEILVAMPFLLHKASWWSPPENAPDQVYGPRLLRQKWEVEGQTGDEWEYADTVIWYDLWKNVNGTRADTKASDQDIQADAYVDGNKAYVIINSLEFEDRTISLLMNGINGNDVQQVVVRKVYLENNATKLEEETFTDIQSEVLLPKQATVILEYTFDNTIAQTEENIEQKYYASSYYKPINANETQTFLINNVSKTGTHGEAILRLGVGRDHGKSLKPLVEVNGTAVEIPEDWRGYDQNNRDRFFGVLEIPVSYDLIQENNSITINFSDAGGHVSSVAMQVFNFSENIRIVDPENIPTNNFKIQTLGATCPGSENGKIIIEALRQQNYEIAITSTDYNEQNTFSKSFQVEDLKAGTYKVVITLEGITDFKYEFDLTISEPENIDVTSKVDKTSKQVDLTMSGASEYIITLNKETIKTSDNKIQLPLSNGTNTIEVKTEKECQGKFEKLILVGNSLTVFPNPVNTTLHINIASMDNTATEMSIYNIFGTLVYNKDAFIINNQIKVNISKLSSGIYFVKIKTGETNEILKIVKQ</sequence>
<evidence type="ECO:0000259" key="4">
    <source>
        <dbReference type="Pfam" id="PF18206"/>
    </source>
</evidence>